<dbReference type="RefSeq" id="WP_154238571.1">
    <property type="nucleotide sequence ID" value="NZ_WKPI01000014.1"/>
</dbReference>
<keyword evidence="4" id="KW-1185">Reference proteome</keyword>
<name>A0A6N7S6C6_9FIRM</name>
<organism evidence="1 3">
    <name type="scientific">Holdemania massiliensis</name>
    <dbReference type="NCBI Taxonomy" id="1468449"/>
    <lineage>
        <taxon>Bacteria</taxon>
        <taxon>Bacillati</taxon>
        <taxon>Bacillota</taxon>
        <taxon>Erysipelotrichia</taxon>
        <taxon>Erysipelotrichales</taxon>
        <taxon>Erysipelotrichaceae</taxon>
        <taxon>Holdemania</taxon>
    </lineage>
</organism>
<dbReference type="AlphaFoldDB" id="A0A6N7S6C6"/>
<evidence type="ECO:0000313" key="2">
    <source>
        <dbReference type="EMBL" id="MSC33339.1"/>
    </source>
</evidence>
<dbReference type="Proteomes" id="UP000480929">
    <property type="component" value="Unassembled WGS sequence"/>
</dbReference>
<reference evidence="3 4" key="1">
    <citation type="journal article" date="2019" name="Nat. Med.">
        <title>A library of human gut bacterial isolates paired with longitudinal multiomics data enables mechanistic microbiome research.</title>
        <authorList>
            <person name="Poyet M."/>
            <person name="Groussin M."/>
            <person name="Gibbons S.M."/>
            <person name="Avila-Pacheco J."/>
            <person name="Jiang X."/>
            <person name="Kearney S.M."/>
            <person name="Perrotta A.R."/>
            <person name="Berdy B."/>
            <person name="Zhao S."/>
            <person name="Lieberman T.D."/>
            <person name="Swanson P.K."/>
            <person name="Smith M."/>
            <person name="Roesemann S."/>
            <person name="Alexander J.E."/>
            <person name="Rich S.A."/>
            <person name="Livny J."/>
            <person name="Vlamakis H."/>
            <person name="Clish C."/>
            <person name="Bullock K."/>
            <person name="Deik A."/>
            <person name="Scott J."/>
            <person name="Pierce K.A."/>
            <person name="Xavier R.J."/>
            <person name="Alm E.J."/>
        </authorList>
    </citation>
    <scope>NUCLEOTIDE SEQUENCE [LARGE SCALE GENOMIC DNA]</scope>
    <source>
        <strain evidence="1 3">BIOML-A4</strain>
        <strain evidence="2 4">BIOML-A5</strain>
    </source>
</reference>
<proteinExistence type="predicted"/>
<comment type="caution">
    <text evidence="1">The sequence shown here is derived from an EMBL/GenBank/DDBJ whole genome shotgun (WGS) entry which is preliminary data.</text>
</comment>
<evidence type="ECO:0000313" key="4">
    <source>
        <dbReference type="Proteomes" id="UP000480929"/>
    </source>
</evidence>
<dbReference type="Proteomes" id="UP000433575">
    <property type="component" value="Unassembled WGS sequence"/>
</dbReference>
<protein>
    <recommendedName>
        <fullName evidence="5">DNA-binding protein</fullName>
    </recommendedName>
</protein>
<accession>A0A6N7S6C6</accession>
<dbReference type="EMBL" id="WKPI01000014">
    <property type="protein sequence ID" value="MSC33339.1"/>
    <property type="molecule type" value="Genomic_DNA"/>
</dbReference>
<sequence>MDEVVTLLQSILERLEPSELVYTTHELALKLKTHDQRIDLYRNEGLISAIKNGQGFVYTQRSVDQFLEDFDGMDLSSKTAIQIAKIEVAKRKRSSTGTSRRSSR</sequence>
<dbReference type="EMBL" id="WKPJ01000009">
    <property type="protein sequence ID" value="MSA89242.1"/>
    <property type="molecule type" value="Genomic_DNA"/>
</dbReference>
<gene>
    <name evidence="2" type="ORF">GKD88_09425</name>
    <name evidence="1" type="ORF">GKE08_07875</name>
</gene>
<evidence type="ECO:0008006" key="5">
    <source>
        <dbReference type="Google" id="ProtNLM"/>
    </source>
</evidence>
<evidence type="ECO:0000313" key="3">
    <source>
        <dbReference type="Proteomes" id="UP000433575"/>
    </source>
</evidence>
<evidence type="ECO:0000313" key="1">
    <source>
        <dbReference type="EMBL" id="MSA89242.1"/>
    </source>
</evidence>